<sequence>MSIEDYCSKMKMLANKLACAGDNITEKDLLIRTLNGLGSGYLDLASIITANKMSYDDAYALLLTHEARLEQNQNPQAMFNANYSMINTNYSHMRGAPRRNAYGNSNATYGQSGGRGQFFGRGMFSASYPRGFPADGSTASGFGRGNVAGFGRNQFMQSHRPPQMRHMFSPANTFNVSESSEPIPICQICHKQGHTADACWYRYGDAYVSSPKQFGRGKMMGSKTAYMANFEPFPYQPSSFEDPYEASDPYQPSPASSSYPSEAFTLPEAYVANVEGSTDEGWYLDSGATHHITNNMANMHMREEFKGSDQLTIGNGQGLVITHIGDACFNHKSFKSAYKHTPIALKDILLVPSITKNLISISKLTTDNNLSIEFVGNVCYVKDSLKGQVLLQGLVEKGLYRLLLKSSQSPSSFVCQVSSNQPLSMLSTCHVSFSVANNVQNKHSSSKACFQTDVSSCNSLVNKADLLHRRFGHPHHNVLIHLLKNDQTINLSTSLINQAAQQICEACQMGKSHRLHFPATETKTSQMLELIHTDLWGPSPILSKAGYVYYISFVDDFSRYTWIYPLKLKSEALQVFKLFRLQAEKQFQCPIKMLQSDWGGEYRAFTDFLNQNGIIFRHSCPYTHHQNGVVERKHRHVVELGLTLLAQAKLPLNFWWEAFQTAVYHINRLPSAALKFLTPYEKLFKHKPDYKMLKCFGCACYPYLRDYNKHKFDYHSSKCVFIGYSPSHKGYKCLHPSGQIYIARHVVFDESSFPYSSDSAFASNKSNSYQNLSFTPQQVYHLSTLPLFSTSDDNSTHNPISASSTSSSSHHSVPPDHNNNSHPLSQINTLPITNTEPHPELHTSLPIQPNTTNRPPIFQKSPETDQNTSAPENTHPMITRSKIGIFKPKLYNVALVHKEPDSIEEAMQNPKWFEAMEEEYSALLKNNTWSLVPRSDGQKTVGNKWVYRVKHNSDGSLAKYKARLVAKGFQQIAGVNYFETFSPVVKSATVRVVISLAVMNQWQIRQVDVNNAFLNGELTEEVFMDQPAGFVDSQKPNFVCKLHKSLYGLKQAPRAWYEKLKGCLLQWDFENSRADTSLFIKKTSSYMILVLVYVDDILITGPNSAELESFIAKFNAVFALKDLGTLSYFLGIEVLYGADCIYLSQRKYIRDLLTKVQLLECKEIDTPMSTGIKLQKEAQGHLGQYIANATHYRSIVGGMQYLVLTRPEIAFAVNKLSQYVSSPTMQHLIACKRVLRYLKSTQDYGLKFAQNGEMKITGFTDADWACDLDDRKSVGAYCIYLGNNLISWSSKKQSVIARSSAESEYRALASASAEISWLQSLFSEIGLCCSEIPTIWCDNTSATELARNPVFHSRTKHIELDLHFIRNKVIAGELRIQYIPSEEQIADVMTKPLSFVHFNYLRSKLNVQPCSLSLRGAVKEVQYAELTESRSKKEKKLQSQSVRCFSNASSSELVKQVARSAQVC</sequence>
<organism evidence="1 2">
    <name type="scientific">Citrus sinensis</name>
    <name type="common">Sweet orange</name>
    <name type="synonym">Citrus aurantium var. sinensis</name>
    <dbReference type="NCBI Taxonomy" id="2711"/>
    <lineage>
        <taxon>Eukaryota</taxon>
        <taxon>Viridiplantae</taxon>
        <taxon>Streptophyta</taxon>
        <taxon>Embryophyta</taxon>
        <taxon>Tracheophyta</taxon>
        <taxon>Spermatophyta</taxon>
        <taxon>Magnoliopsida</taxon>
        <taxon>eudicotyledons</taxon>
        <taxon>Gunneridae</taxon>
        <taxon>Pentapetalae</taxon>
        <taxon>rosids</taxon>
        <taxon>malvids</taxon>
        <taxon>Sapindales</taxon>
        <taxon>Rutaceae</taxon>
        <taxon>Aurantioideae</taxon>
        <taxon>Citrus</taxon>
    </lineage>
</organism>
<name>A0ACB8K185_CITSI</name>
<dbReference type="Proteomes" id="UP000829398">
    <property type="component" value="Chromosome 6"/>
</dbReference>
<proteinExistence type="predicted"/>
<comment type="caution">
    <text evidence="1">The sequence shown here is derived from an EMBL/GenBank/DDBJ whole genome shotgun (WGS) entry which is preliminary data.</text>
</comment>
<protein>
    <submittedName>
        <fullName evidence="1">Retrovirus-related pol polyprotein from transposon RE2</fullName>
    </submittedName>
</protein>
<dbReference type="EMBL" id="CM039175">
    <property type="protein sequence ID" value="KAH9738777.1"/>
    <property type="molecule type" value="Genomic_DNA"/>
</dbReference>
<evidence type="ECO:0000313" key="1">
    <source>
        <dbReference type="EMBL" id="KAH9738777.1"/>
    </source>
</evidence>
<accession>A0ACB8K185</accession>
<evidence type="ECO:0000313" key="2">
    <source>
        <dbReference type="Proteomes" id="UP000829398"/>
    </source>
</evidence>
<gene>
    <name evidence="1" type="ORF">KPL71_018904</name>
</gene>
<keyword evidence="2" id="KW-1185">Reference proteome</keyword>
<reference evidence="2" key="1">
    <citation type="journal article" date="2023" name="Hortic. Res.">
        <title>A chromosome-level phased genome enabling allele-level studies in sweet orange: a case study on citrus Huanglongbing tolerance.</title>
        <authorList>
            <person name="Wu B."/>
            <person name="Yu Q."/>
            <person name="Deng Z."/>
            <person name="Duan Y."/>
            <person name="Luo F."/>
            <person name="Gmitter F. Jr."/>
        </authorList>
    </citation>
    <scope>NUCLEOTIDE SEQUENCE [LARGE SCALE GENOMIC DNA]</scope>
    <source>
        <strain evidence="2">cv. Valencia</strain>
    </source>
</reference>